<proteinExistence type="predicted"/>
<dbReference type="PROSITE" id="PS50297">
    <property type="entry name" value="ANK_REP_REGION"/>
    <property type="match status" value="2"/>
</dbReference>
<evidence type="ECO:0000313" key="4">
    <source>
        <dbReference type="EMBL" id="KDQ14163.1"/>
    </source>
</evidence>
<dbReference type="Pfam" id="PF12796">
    <property type="entry name" value="Ank_2"/>
    <property type="match status" value="1"/>
</dbReference>
<feature type="repeat" description="ANK" evidence="3">
    <location>
        <begin position="90"/>
        <end position="133"/>
    </location>
</feature>
<dbReference type="OrthoDB" id="194358at2759"/>
<evidence type="ECO:0000313" key="5">
    <source>
        <dbReference type="Proteomes" id="UP000027195"/>
    </source>
</evidence>
<keyword evidence="1" id="KW-0677">Repeat</keyword>
<gene>
    <name evidence="4" type="ORF">BOTBODRAFT_188060</name>
</gene>
<feature type="repeat" description="ANK" evidence="3">
    <location>
        <begin position="134"/>
        <end position="166"/>
    </location>
</feature>
<dbReference type="Proteomes" id="UP000027195">
    <property type="component" value="Unassembled WGS sequence"/>
</dbReference>
<keyword evidence="5" id="KW-1185">Reference proteome</keyword>
<evidence type="ECO:0000256" key="2">
    <source>
        <dbReference type="ARBA" id="ARBA00023043"/>
    </source>
</evidence>
<evidence type="ECO:0000256" key="1">
    <source>
        <dbReference type="ARBA" id="ARBA00022737"/>
    </source>
</evidence>
<dbReference type="AlphaFoldDB" id="A0A067MEG3"/>
<dbReference type="EMBL" id="KL198039">
    <property type="protein sequence ID" value="KDQ14163.1"/>
    <property type="molecule type" value="Genomic_DNA"/>
</dbReference>
<dbReference type="SMART" id="SM00248">
    <property type="entry name" value="ANK"/>
    <property type="match status" value="7"/>
</dbReference>
<dbReference type="PANTHER" id="PTHR24198:SF165">
    <property type="entry name" value="ANKYRIN REPEAT-CONTAINING PROTEIN-RELATED"/>
    <property type="match status" value="1"/>
</dbReference>
<dbReference type="HOGENOM" id="CLU_000134_18_0_1"/>
<dbReference type="PROSITE" id="PS50088">
    <property type="entry name" value="ANK_REPEAT"/>
    <property type="match status" value="3"/>
</dbReference>
<dbReference type="InterPro" id="IPR002110">
    <property type="entry name" value="Ankyrin_rpt"/>
</dbReference>
<name>A0A067MEG3_BOTB1</name>
<dbReference type="SUPFAM" id="SSF48403">
    <property type="entry name" value="Ankyrin repeat"/>
    <property type="match status" value="1"/>
</dbReference>
<dbReference type="InParanoid" id="A0A067MEG3"/>
<sequence length="443" mass="47552">MSGHGISALFAQLKRIRIAISFNTRITVTDDSPSEGLHYLERLLCEGGSISPKYHDTAQYLLRRAVTLPDLPMVRLLVKLGVPVRERDKEGHEALHDAAQQMIAGTLGHSFHARPEIMRALLDAGAELNSRDKYGDTPLSLAVGCGLASSVRFLLGAGADPMAYGQNGDPTPQYLIDFFSCAREADAVATLLDVSEDVNSPDENGFRLLDRAAWLGCPTAVKELLRAGADPNLPSEYNGTRAIHFAAELMYHPDGGEAVTALIRTGADLDARIHSGTTPLMYAAARGSSAAVLALLEAGANPSLLNSSDRSPLHFAAQLMSDPSGHEALNALIRAAPATLNLADANKISPLQYAFMYGPSPAVRLLVNAGAQHDSRTPFDNDFAVELAAEMMQHRDGIVSISTMLDMGYNTSRPNKAGVTLRRFALSTNSLPLIKTVLERESD</sequence>
<feature type="repeat" description="ANK" evidence="3">
    <location>
        <begin position="275"/>
        <end position="307"/>
    </location>
</feature>
<dbReference type="Pfam" id="PF13857">
    <property type="entry name" value="Ank_5"/>
    <property type="match status" value="1"/>
</dbReference>
<keyword evidence="2 3" id="KW-0040">ANK repeat</keyword>
<organism evidence="4 5">
    <name type="scientific">Botryobasidium botryosum (strain FD-172 SS1)</name>
    <dbReference type="NCBI Taxonomy" id="930990"/>
    <lineage>
        <taxon>Eukaryota</taxon>
        <taxon>Fungi</taxon>
        <taxon>Dikarya</taxon>
        <taxon>Basidiomycota</taxon>
        <taxon>Agaricomycotina</taxon>
        <taxon>Agaricomycetes</taxon>
        <taxon>Cantharellales</taxon>
        <taxon>Botryobasidiaceae</taxon>
        <taxon>Botryobasidium</taxon>
    </lineage>
</organism>
<dbReference type="Gene3D" id="1.25.40.20">
    <property type="entry name" value="Ankyrin repeat-containing domain"/>
    <property type="match status" value="3"/>
</dbReference>
<reference evidence="5" key="1">
    <citation type="journal article" date="2014" name="Proc. Natl. Acad. Sci. U.S.A.">
        <title>Extensive sampling of basidiomycete genomes demonstrates inadequacy of the white-rot/brown-rot paradigm for wood decay fungi.</title>
        <authorList>
            <person name="Riley R."/>
            <person name="Salamov A.A."/>
            <person name="Brown D.W."/>
            <person name="Nagy L.G."/>
            <person name="Floudas D."/>
            <person name="Held B.W."/>
            <person name="Levasseur A."/>
            <person name="Lombard V."/>
            <person name="Morin E."/>
            <person name="Otillar R."/>
            <person name="Lindquist E.A."/>
            <person name="Sun H."/>
            <person name="LaButti K.M."/>
            <person name="Schmutz J."/>
            <person name="Jabbour D."/>
            <person name="Luo H."/>
            <person name="Baker S.E."/>
            <person name="Pisabarro A.G."/>
            <person name="Walton J.D."/>
            <person name="Blanchette R.A."/>
            <person name="Henrissat B."/>
            <person name="Martin F."/>
            <person name="Cullen D."/>
            <person name="Hibbett D.S."/>
            <person name="Grigoriev I.V."/>
        </authorList>
    </citation>
    <scope>NUCLEOTIDE SEQUENCE [LARGE SCALE GENOMIC DNA]</scope>
    <source>
        <strain evidence="5">FD-172 SS1</strain>
    </source>
</reference>
<dbReference type="PANTHER" id="PTHR24198">
    <property type="entry name" value="ANKYRIN REPEAT AND PROTEIN KINASE DOMAIN-CONTAINING PROTEIN"/>
    <property type="match status" value="1"/>
</dbReference>
<feature type="non-terminal residue" evidence="4">
    <location>
        <position position="443"/>
    </location>
</feature>
<dbReference type="InterPro" id="IPR036770">
    <property type="entry name" value="Ankyrin_rpt-contain_sf"/>
</dbReference>
<dbReference type="STRING" id="930990.A0A067MEG3"/>
<evidence type="ECO:0000256" key="3">
    <source>
        <dbReference type="PROSITE-ProRule" id="PRU00023"/>
    </source>
</evidence>
<protein>
    <submittedName>
        <fullName evidence="4">Uncharacterized protein</fullName>
    </submittedName>
</protein>
<accession>A0A067MEG3</accession>